<dbReference type="AlphaFoldDB" id="A0AAV4K843"/>
<proteinExistence type="predicted"/>
<dbReference type="EMBL" id="BMMA01000019">
    <property type="protein sequence ID" value="GGI85931.1"/>
    <property type="molecule type" value="Genomic_DNA"/>
</dbReference>
<evidence type="ECO:0000313" key="3">
    <source>
        <dbReference type="Proteomes" id="UP000630135"/>
    </source>
</evidence>
<gene>
    <name evidence="2" type="ORF">GCM10008021_18420</name>
    <name evidence="1" type="ORF">GCM10010914_20470</name>
</gene>
<evidence type="ECO:0000313" key="4">
    <source>
        <dbReference type="Proteomes" id="UP000652720"/>
    </source>
</evidence>
<comment type="caution">
    <text evidence="1">The sequence shown here is derived from an EMBL/GenBank/DDBJ whole genome shotgun (WGS) entry which is preliminary data.</text>
</comment>
<evidence type="ECO:0000313" key="1">
    <source>
        <dbReference type="EMBL" id="GGI85931.1"/>
    </source>
</evidence>
<dbReference type="GeneID" id="59166832"/>
<organism evidence="1 4">
    <name type="scientific">Deinococcus wulumuqiensis</name>
    <dbReference type="NCBI Taxonomy" id="980427"/>
    <lineage>
        <taxon>Bacteria</taxon>
        <taxon>Thermotogati</taxon>
        <taxon>Deinococcota</taxon>
        <taxon>Deinococci</taxon>
        <taxon>Deinococcales</taxon>
        <taxon>Deinococcaceae</taxon>
        <taxon>Deinococcus</taxon>
    </lineage>
</organism>
<dbReference type="EMBL" id="BMLZ01000021">
    <property type="protein sequence ID" value="GGP30191.1"/>
    <property type="molecule type" value="Genomic_DNA"/>
</dbReference>
<evidence type="ECO:0000313" key="2">
    <source>
        <dbReference type="EMBL" id="GGP30191.1"/>
    </source>
</evidence>
<reference evidence="2" key="1">
    <citation type="journal article" date="2014" name="Int. J. Syst. Evol. Microbiol.">
        <title>Complete genome of a new Firmicutes species belonging to the dominant human colonic microbiota ('Ruminococcus bicirculans') reveals two chromosomes and a selective capacity to utilize plant glucans.</title>
        <authorList>
            <consortium name="NISC Comparative Sequencing Program"/>
            <person name="Wegmann U."/>
            <person name="Louis P."/>
            <person name="Goesmann A."/>
            <person name="Henrissat B."/>
            <person name="Duncan S.H."/>
            <person name="Flint H.J."/>
        </authorList>
    </citation>
    <scope>NUCLEOTIDE SEQUENCE</scope>
    <source>
        <strain evidence="2">CGMCC 1.8884</strain>
    </source>
</reference>
<sequence>MSLKALIHAAYIQRCRALMSSMTTLAGWPDRKGRITLKRNDTNQAPATCFTKEQLTVITPEDIYTIPRNPDGPAPASSDRRELSRLHTALLRDWAEFQSVA</sequence>
<reference evidence="1" key="2">
    <citation type="journal article" date="2014" name="Int. J. Syst. Evol. Microbiol.">
        <title>Complete genome sequence of Corynebacterium casei LMG S-19264T (=DSM 44701T), isolated from a smear-ripened cheese.</title>
        <authorList>
            <consortium name="US DOE Joint Genome Institute (JGI-PGF)"/>
            <person name="Walter F."/>
            <person name="Albersmeier A."/>
            <person name="Kalinowski J."/>
            <person name="Ruckert C."/>
        </authorList>
    </citation>
    <scope>NUCLEOTIDE SEQUENCE</scope>
    <source>
        <strain evidence="1">CGMCC 1.8885</strain>
    </source>
</reference>
<dbReference type="Proteomes" id="UP000652720">
    <property type="component" value="Unassembled WGS sequence"/>
</dbReference>
<keyword evidence="3" id="KW-1185">Reference proteome</keyword>
<reference evidence="3" key="3">
    <citation type="journal article" date="2019" name="Int. J. Syst. Evol. Microbiol.">
        <title>The Global Catalogue of Microorganisms (GCM) 10K type strain sequencing project: providing services to taxonomists for standard genome sequencing and annotation.</title>
        <authorList>
            <consortium name="The Broad Institute Genomics Platform"/>
            <consortium name="The Broad Institute Genome Sequencing Center for Infectious Disease"/>
            <person name="Wu L."/>
            <person name="Ma J."/>
        </authorList>
    </citation>
    <scope>NUCLEOTIDE SEQUENCE [LARGE SCALE GENOMIC DNA]</scope>
    <source>
        <strain evidence="3">CGMCC 1.8884</strain>
    </source>
</reference>
<accession>A0AAV4K843</accession>
<reference evidence="1" key="4">
    <citation type="submission" date="2023-08" db="EMBL/GenBank/DDBJ databases">
        <authorList>
            <person name="Sun Q."/>
            <person name="Zhou Y."/>
        </authorList>
    </citation>
    <scope>NUCLEOTIDE SEQUENCE</scope>
    <source>
        <strain evidence="2">CGMCC 1.8884</strain>
        <strain evidence="1">CGMCC 1.8885</strain>
    </source>
</reference>
<name>A0AAV4K843_9DEIO</name>
<protein>
    <submittedName>
        <fullName evidence="1">Uncharacterized protein</fullName>
    </submittedName>
</protein>
<dbReference type="RefSeq" id="WP_017871717.1">
    <property type="nucleotide sequence ID" value="NZ_BMLZ01000021.1"/>
</dbReference>
<dbReference type="Proteomes" id="UP000630135">
    <property type="component" value="Unassembled WGS sequence"/>
</dbReference>